<evidence type="ECO:0000256" key="3">
    <source>
        <dbReference type="ARBA" id="ARBA00022833"/>
    </source>
</evidence>
<dbReference type="AlphaFoldDB" id="A0A0E9NN37"/>
<dbReference type="InterPro" id="IPR046347">
    <property type="entry name" value="bZIP_sf"/>
</dbReference>
<feature type="region of interest" description="Disordered" evidence="6">
    <location>
        <begin position="663"/>
        <end position="713"/>
    </location>
</feature>
<evidence type="ECO:0000256" key="1">
    <source>
        <dbReference type="ARBA" id="ARBA00022723"/>
    </source>
</evidence>
<dbReference type="SUPFAM" id="SSF90229">
    <property type="entry name" value="CCCH zinc finger"/>
    <property type="match status" value="3"/>
</dbReference>
<dbReference type="SMART" id="SM00338">
    <property type="entry name" value="BRLZ"/>
    <property type="match status" value="1"/>
</dbReference>
<dbReference type="PROSITE" id="PS50217">
    <property type="entry name" value="BZIP"/>
    <property type="match status" value="1"/>
</dbReference>
<accession>A0A0E9NN37</accession>
<feature type="compositionally biased region" description="Low complexity" evidence="6">
    <location>
        <begin position="670"/>
        <end position="683"/>
    </location>
</feature>
<dbReference type="GO" id="GO:0005634">
    <property type="term" value="C:nucleus"/>
    <property type="evidence" value="ECO:0007669"/>
    <property type="project" value="TreeGrafter"/>
</dbReference>
<feature type="coiled-coil region" evidence="5">
    <location>
        <begin position="785"/>
        <end position="826"/>
    </location>
</feature>
<evidence type="ECO:0008006" key="11">
    <source>
        <dbReference type="Google" id="ProtNLM"/>
    </source>
</evidence>
<feature type="zinc finger region" description="C3H1-type" evidence="4">
    <location>
        <begin position="281"/>
        <end position="308"/>
    </location>
</feature>
<reference evidence="9 10" key="1">
    <citation type="journal article" date="2011" name="J. Gen. Appl. Microbiol.">
        <title>Draft genome sequencing of the enigmatic yeast Saitoella complicata.</title>
        <authorList>
            <person name="Nishida H."/>
            <person name="Hamamoto M."/>
            <person name="Sugiyama J."/>
        </authorList>
    </citation>
    <scope>NUCLEOTIDE SEQUENCE [LARGE SCALE GENOMIC DNA]</scope>
    <source>
        <strain evidence="9 10">NRRL Y-17804</strain>
    </source>
</reference>
<feature type="domain" description="BZIP" evidence="8">
    <location>
        <begin position="767"/>
        <end position="830"/>
    </location>
</feature>
<dbReference type="Pfam" id="PF00170">
    <property type="entry name" value="bZIP_1"/>
    <property type="match status" value="1"/>
</dbReference>
<dbReference type="Gene3D" id="1.20.5.170">
    <property type="match status" value="1"/>
</dbReference>
<keyword evidence="3 4" id="KW-0862">Zinc</keyword>
<feature type="region of interest" description="Disordered" evidence="6">
    <location>
        <begin position="23"/>
        <end position="76"/>
    </location>
</feature>
<dbReference type="GO" id="GO:0000981">
    <property type="term" value="F:DNA-binding transcription factor activity, RNA polymerase II-specific"/>
    <property type="evidence" value="ECO:0007669"/>
    <property type="project" value="UniProtKB-ARBA"/>
</dbReference>
<protein>
    <recommendedName>
        <fullName evidence="11">BZIP domain-containing protein</fullName>
    </recommendedName>
</protein>
<dbReference type="InterPro" id="IPR036855">
    <property type="entry name" value="Znf_CCCH_sf"/>
</dbReference>
<dbReference type="PANTHER" id="PTHR46156">
    <property type="entry name" value="CCCH ZINGC FINGER"/>
    <property type="match status" value="1"/>
</dbReference>
<dbReference type="PROSITE" id="PS50103">
    <property type="entry name" value="ZF_C3H1"/>
    <property type="match status" value="4"/>
</dbReference>
<proteinExistence type="predicted"/>
<dbReference type="STRING" id="698492.A0A0E9NN37"/>
<dbReference type="CDD" id="cd14687">
    <property type="entry name" value="bZIP_ATF2"/>
    <property type="match status" value="1"/>
</dbReference>
<evidence type="ECO:0000259" key="8">
    <source>
        <dbReference type="PROSITE" id="PS50217"/>
    </source>
</evidence>
<dbReference type="SUPFAM" id="SSF57959">
    <property type="entry name" value="Leucine zipper domain"/>
    <property type="match status" value="1"/>
</dbReference>
<keyword evidence="5" id="KW-0175">Coiled coil</keyword>
<evidence type="ECO:0000313" key="10">
    <source>
        <dbReference type="Proteomes" id="UP000033140"/>
    </source>
</evidence>
<keyword evidence="1 4" id="KW-0479">Metal-binding</keyword>
<feature type="region of interest" description="Disordered" evidence="6">
    <location>
        <begin position="361"/>
        <end position="415"/>
    </location>
</feature>
<organism evidence="9 10">
    <name type="scientific">Saitoella complicata (strain BCRC 22490 / CBS 7301 / JCM 7358 / NBRC 10748 / NRRL Y-17804)</name>
    <dbReference type="NCBI Taxonomy" id="698492"/>
    <lineage>
        <taxon>Eukaryota</taxon>
        <taxon>Fungi</taxon>
        <taxon>Dikarya</taxon>
        <taxon>Ascomycota</taxon>
        <taxon>Taphrinomycotina</taxon>
        <taxon>Taphrinomycotina incertae sedis</taxon>
        <taxon>Saitoella</taxon>
    </lineage>
</organism>
<dbReference type="EMBL" id="BACD03000042">
    <property type="protein sequence ID" value="GAO51213.1"/>
    <property type="molecule type" value="Genomic_DNA"/>
</dbReference>
<dbReference type="GO" id="GO:0008270">
    <property type="term" value="F:zinc ion binding"/>
    <property type="evidence" value="ECO:0007669"/>
    <property type="project" value="UniProtKB-KW"/>
</dbReference>
<reference evidence="9 10" key="3">
    <citation type="journal article" date="2015" name="Genome Announc.">
        <title>Draft Genome Sequence of the Archiascomycetous Yeast Saitoella complicata.</title>
        <authorList>
            <person name="Yamauchi K."/>
            <person name="Kondo S."/>
            <person name="Hamamoto M."/>
            <person name="Takahashi Y."/>
            <person name="Ogura Y."/>
            <person name="Hayashi T."/>
            <person name="Nishida H."/>
        </authorList>
    </citation>
    <scope>NUCLEOTIDE SEQUENCE [LARGE SCALE GENOMIC DNA]</scope>
    <source>
        <strain evidence="9 10">NRRL Y-17804</strain>
    </source>
</reference>
<feature type="compositionally biased region" description="Low complexity" evidence="6">
    <location>
        <begin position="702"/>
        <end position="713"/>
    </location>
</feature>
<evidence type="ECO:0000256" key="6">
    <source>
        <dbReference type="SAM" id="MobiDB-lite"/>
    </source>
</evidence>
<sequence>MADEDQKILEQIAKLAGAINRHKNSTQEALSGSAYRPQSAPPLHPPGHHKTYTRSQQTTPYTRPAPPRGSAPASRHRTLVVNQPKAKDEESTGAAAGGKWIQKKDRHMQLINADVYDKKVTARTKAIEETRVNKEKRKAEKREKRERAQLEKFFGGNAETAEKREVMVNGFKYRLLLDGSKLLKSADVPPGVALPKKTIVGGVTFIRSKSGNYWRYGVVKAKRSLKKVDKLCTFFTRTGKCRRGLSCPYIHDPEKVAICPLFMKDSCPNGDACDLSHRPTPNRVPTCQYFLRGYCQNGDNCKYAHVRVSPTAPVCPDFAVLGYCEKGADCKEKHVKECPEFAEKGTCSNVKCKLPHIDHAGRKKKREEAREKRAAAAAAAADANVVMDMDSGSDSDEEETDDEEEGDDDEDFDSDDAEDWEMHEENETQFKSNEDFILHRFPFSLTSAIARTHLYRPMSMSDFQEAASLVQSSQNEFAPSGSEDLLSFLNPDFIGPDMSNEDLHDIPGMDGSASPSSASESMSGSMIKNESGDFDMMDSFPGPKSWDGLSVLREGLDHLDISMFHMANGSGPHQQVDVMRAMKREPSGVAADFGMFAGAPVAGAPAMPIAIAPQVGLPITDAQRDHLSAEAAAAAVAAAGALDLSGRQISPIFTGSLANIAPPSLPDEQSTSASSSGASSPAKSSKKRRQSEAGTSSRKKSTSASSSRAKQAPANVALPAAAALPGVMVSAEMAAPAIPKQEPSEISAALPMEGTPEANMDPGALAAQKRQDRLMRNRAAALASRERKREHVARLETSVEELEREKLDLKRKIGKLERQVIRLQARLKTHGDDMGKDYDLEDEGEDVQSVRAISEDVQMTEAAIASAVAGEATKKSKPKPTGFSPRGSIKAAQIAAQAQQEPTQNAVVSACTEKDKSHKTHTSGVVLLIIFFGFALFASHAGHGSILANIAHPSAMSALSPALPSSSALLAASREQLMKQFGVKALESALPAGLVKQELGDGRAVIVTMGQLPDKATDGESFTMLSPVESEENVSIETNVANDAAGPASFMGKSRWAVLDIAVRNKKVLELDGEAAVGEAAFKSLLEEVQKMSATGSGTVRSFCFRDFVFGSFFFWWDDWNGGIDTKN</sequence>
<dbReference type="FunFam" id="4.10.1000.10:FF:000035">
    <property type="entry name" value="CCCH zinc finger protein, variant"/>
    <property type="match status" value="1"/>
</dbReference>
<feature type="domain" description="C3H1-type" evidence="7">
    <location>
        <begin position="281"/>
        <end position="308"/>
    </location>
</feature>
<dbReference type="InterPro" id="IPR000571">
    <property type="entry name" value="Znf_CCCH"/>
</dbReference>
<evidence type="ECO:0000313" key="9">
    <source>
        <dbReference type="EMBL" id="GAO51213.1"/>
    </source>
</evidence>
<comment type="caution">
    <text evidence="9">The sequence shown here is derived from an EMBL/GenBank/DDBJ whole genome shotgun (WGS) entry which is preliminary data.</text>
</comment>
<name>A0A0E9NN37_SAICN</name>
<keyword evidence="2 4" id="KW-0863">Zinc-finger</keyword>
<dbReference type="SMART" id="SM00356">
    <property type="entry name" value="ZnF_C3H1"/>
    <property type="match status" value="5"/>
</dbReference>
<feature type="compositionally biased region" description="Acidic residues" evidence="6">
    <location>
        <begin position="391"/>
        <end position="415"/>
    </location>
</feature>
<evidence type="ECO:0000256" key="5">
    <source>
        <dbReference type="SAM" id="Coils"/>
    </source>
</evidence>
<evidence type="ECO:0000259" key="7">
    <source>
        <dbReference type="PROSITE" id="PS50103"/>
    </source>
</evidence>
<dbReference type="Pfam" id="PF00642">
    <property type="entry name" value="zf-CCCH"/>
    <property type="match status" value="2"/>
</dbReference>
<evidence type="ECO:0000256" key="2">
    <source>
        <dbReference type="ARBA" id="ARBA00022771"/>
    </source>
</evidence>
<feature type="region of interest" description="Disordered" evidence="6">
    <location>
        <begin position="506"/>
        <end position="525"/>
    </location>
</feature>
<reference evidence="9 10" key="2">
    <citation type="journal article" date="2014" name="J. Gen. Appl. Microbiol.">
        <title>The early diverging ascomycetous budding yeast Saitoella complicata has three histone deacetylases belonging to the Clr6, Hos2, and Rpd3 lineages.</title>
        <authorList>
            <person name="Nishida H."/>
            <person name="Matsumoto T."/>
            <person name="Kondo S."/>
            <person name="Hamamoto M."/>
            <person name="Yoshikawa H."/>
        </authorList>
    </citation>
    <scope>NUCLEOTIDE SEQUENCE [LARGE SCALE GENOMIC DNA]</scope>
    <source>
        <strain evidence="9 10">NRRL Y-17804</strain>
    </source>
</reference>
<keyword evidence="10" id="KW-1185">Reference proteome</keyword>
<evidence type="ECO:0000256" key="4">
    <source>
        <dbReference type="PROSITE-ProRule" id="PRU00723"/>
    </source>
</evidence>
<gene>
    <name evidence="9" type="ORF">G7K_5324-t3</name>
</gene>
<feature type="domain" description="C3H1-type" evidence="7">
    <location>
        <begin position="226"/>
        <end position="254"/>
    </location>
</feature>
<dbReference type="Proteomes" id="UP000033140">
    <property type="component" value="Unassembled WGS sequence"/>
</dbReference>
<feature type="zinc finger region" description="C3H1-type" evidence="4">
    <location>
        <begin position="258"/>
        <end position="280"/>
    </location>
</feature>
<feature type="zinc finger region" description="C3H1-type" evidence="4">
    <location>
        <begin position="226"/>
        <end position="254"/>
    </location>
</feature>
<feature type="domain" description="C3H1-type" evidence="7">
    <location>
        <begin position="258"/>
        <end position="280"/>
    </location>
</feature>
<feature type="compositionally biased region" description="Low complexity" evidence="6">
    <location>
        <begin position="508"/>
        <end position="525"/>
    </location>
</feature>
<dbReference type="PANTHER" id="PTHR46156:SF1">
    <property type="entry name" value="ZINC FINGER CCCH DOMAIN-CONTAINING PROTEIN 3"/>
    <property type="match status" value="1"/>
</dbReference>
<feature type="zinc finger region" description="C3H1-type" evidence="4">
    <location>
        <begin position="309"/>
        <end position="337"/>
    </location>
</feature>
<feature type="domain" description="C3H1-type" evidence="7">
    <location>
        <begin position="309"/>
        <end position="337"/>
    </location>
</feature>
<feature type="compositionally biased region" description="Basic and acidic residues" evidence="6">
    <location>
        <begin position="361"/>
        <end position="374"/>
    </location>
</feature>
<dbReference type="Gene3D" id="4.10.1000.10">
    <property type="entry name" value="Zinc finger, CCCH-type"/>
    <property type="match status" value="2"/>
</dbReference>
<dbReference type="InterPro" id="IPR004827">
    <property type="entry name" value="bZIP"/>
</dbReference>